<protein>
    <submittedName>
        <fullName evidence="1">Uncharacterized protein</fullName>
    </submittedName>
</protein>
<dbReference type="EMBL" id="JAWRVG010000061">
    <property type="protein sequence ID" value="KAK4062527.1"/>
    <property type="molecule type" value="Genomic_DNA"/>
</dbReference>
<evidence type="ECO:0000313" key="2">
    <source>
        <dbReference type="Proteomes" id="UP001273209"/>
    </source>
</evidence>
<dbReference type="AlphaFoldDB" id="A0AAE1M093"/>
<gene>
    <name evidence="1" type="ORF">Triagg1_9897</name>
</gene>
<sequence>MYPVTKLTIDQEGIKQVERLRCRPQYTGELYSDSTFIVEEWSSLHGIEAQFQDGRLRLQTTQIQPKFPYIWNTPAPPRFSLCNAHIFDVFNTWRLQVVNTRKIVGITFFFLQDRFYDLYIHDSDESSAYALYEQLSPDMQRGAFWIYLPIGTTDRMLVLGTRFISRSEYNILVRMEKAGDVVIGRNCFFSEDDYHYDGLLPEDWPSSRADQCLGGDGPVTLVYGEREQGYLDIPLFDAYCESDSWTLPEPFMLEKPTPERFDRFGYYSRTPLDQIAESTVYYVPETGRCRGILLRYKNGGCRAVGQCRVNVDSSETVAEPSLICVRKEDYLDSQGFRLEKTLVKFTHNTLDDELDKGWAQHPLEGFIEFYFLFDDVLVEITTDFNEDIVRPIERPKESLFWLDMAYKHVIDPSDED</sequence>
<proteinExistence type="predicted"/>
<accession>A0AAE1M093</accession>
<evidence type="ECO:0000313" key="1">
    <source>
        <dbReference type="EMBL" id="KAK4062527.1"/>
    </source>
</evidence>
<dbReference type="GeneID" id="87924809"/>
<dbReference type="RefSeq" id="XP_062751117.1">
    <property type="nucleotide sequence ID" value="XM_062904906.1"/>
</dbReference>
<organism evidence="1 2">
    <name type="scientific">Trichoderma aggressivum f. europaeum</name>
    <dbReference type="NCBI Taxonomy" id="173218"/>
    <lineage>
        <taxon>Eukaryota</taxon>
        <taxon>Fungi</taxon>
        <taxon>Dikarya</taxon>
        <taxon>Ascomycota</taxon>
        <taxon>Pezizomycotina</taxon>
        <taxon>Sordariomycetes</taxon>
        <taxon>Hypocreomycetidae</taxon>
        <taxon>Hypocreales</taxon>
        <taxon>Hypocreaceae</taxon>
        <taxon>Trichoderma</taxon>
    </lineage>
</organism>
<keyword evidence="2" id="KW-1185">Reference proteome</keyword>
<reference evidence="1" key="1">
    <citation type="submission" date="2023-11" db="EMBL/GenBank/DDBJ databases">
        <title>The genome sequences of three competitors of mushroom-forming fungi.</title>
        <authorList>
            <person name="Beijen E."/>
            <person name="Ohm R.A."/>
        </authorList>
    </citation>
    <scope>NUCLEOTIDE SEQUENCE</scope>
    <source>
        <strain evidence="1">CBS 100526</strain>
    </source>
</reference>
<comment type="caution">
    <text evidence="1">The sequence shown here is derived from an EMBL/GenBank/DDBJ whole genome shotgun (WGS) entry which is preliminary data.</text>
</comment>
<name>A0AAE1M093_9HYPO</name>
<dbReference type="Proteomes" id="UP001273209">
    <property type="component" value="Unassembled WGS sequence"/>
</dbReference>